<comment type="similarity">
    <text evidence="1">Belongs to the NAD(P)-dependent epimerase/dehydratase family. SDR39U1 subfamily.</text>
</comment>
<feature type="domain" description="DUF1731" evidence="3">
    <location>
        <begin position="252"/>
        <end position="293"/>
    </location>
</feature>
<evidence type="ECO:0000259" key="3">
    <source>
        <dbReference type="Pfam" id="PF08338"/>
    </source>
</evidence>
<dbReference type="InterPro" id="IPR010099">
    <property type="entry name" value="SDR39U1"/>
</dbReference>
<dbReference type="SUPFAM" id="SSF51735">
    <property type="entry name" value="NAD(P)-binding Rossmann-fold domains"/>
    <property type="match status" value="1"/>
</dbReference>
<reference evidence="4 5" key="1">
    <citation type="submission" date="2017-11" db="EMBL/GenBank/DDBJ databases">
        <title>Infants hospitalized years apart are colonized by the same room-sourced microbial strains.</title>
        <authorList>
            <person name="Brooks B."/>
            <person name="Olm M.R."/>
            <person name="Firek B.A."/>
            <person name="Baker R."/>
            <person name="Thomas B.C."/>
            <person name="Morowitz M.J."/>
            <person name="Banfield J.F."/>
        </authorList>
    </citation>
    <scope>NUCLEOTIDE SEQUENCE [LARGE SCALE GENOMIC DNA]</scope>
    <source>
        <strain evidence="4">S2_009_000_R2_76</strain>
    </source>
</reference>
<evidence type="ECO:0000313" key="4">
    <source>
        <dbReference type="EMBL" id="PZP43987.1"/>
    </source>
</evidence>
<gene>
    <name evidence="4" type="ORF">DI598_15030</name>
</gene>
<accession>A0A2W5EQZ3</accession>
<organism evidence="4 5">
    <name type="scientific">Pseudopedobacter saltans</name>
    <dbReference type="NCBI Taxonomy" id="151895"/>
    <lineage>
        <taxon>Bacteria</taxon>
        <taxon>Pseudomonadati</taxon>
        <taxon>Bacteroidota</taxon>
        <taxon>Sphingobacteriia</taxon>
        <taxon>Sphingobacteriales</taxon>
        <taxon>Sphingobacteriaceae</taxon>
        <taxon>Pseudopedobacter</taxon>
    </lineage>
</organism>
<proteinExistence type="inferred from homology"/>
<dbReference type="Pfam" id="PF08338">
    <property type="entry name" value="DUF1731"/>
    <property type="match status" value="1"/>
</dbReference>
<evidence type="ECO:0000259" key="2">
    <source>
        <dbReference type="Pfam" id="PF01370"/>
    </source>
</evidence>
<name>A0A2W5EQZ3_9SPHI</name>
<dbReference type="Pfam" id="PF01370">
    <property type="entry name" value="Epimerase"/>
    <property type="match status" value="1"/>
</dbReference>
<evidence type="ECO:0000256" key="1">
    <source>
        <dbReference type="ARBA" id="ARBA00009353"/>
    </source>
</evidence>
<dbReference type="EMBL" id="QFOI01000338">
    <property type="protein sequence ID" value="PZP43987.1"/>
    <property type="molecule type" value="Genomic_DNA"/>
</dbReference>
<dbReference type="InterPro" id="IPR036291">
    <property type="entry name" value="NAD(P)-bd_dom_sf"/>
</dbReference>
<dbReference type="InterPro" id="IPR013549">
    <property type="entry name" value="DUF1731"/>
</dbReference>
<sequence length="295" mass="33245">MKEIVLITGANGLVAKHLAQRLTVQYDVRLLTRYPNKVNEYKWDVTTKTIDPKALENVSHVIHLAGANIFEKRWTAKRKQEIISSRVDSAHLILDALKQKQQKIKTFVSASAIGFYGAVTTDTIFTENDAKGDDFLSDVVDLWENAANNFDIQNMASRVVKIRTAVVFADKNSALQKMEQPIKNYIGATLGSGKQYMPWIHIDDLCSIYECALQDSNMVGVYNAVAPQHITNKELTQLIAKKLKKPLWLPPVPSLILRLAFGESVCMLLEGSRVSCEKLQKEGFHFQYNDIETFA</sequence>
<dbReference type="NCBIfam" id="TIGR01777">
    <property type="entry name" value="yfcH"/>
    <property type="match status" value="1"/>
</dbReference>
<comment type="caution">
    <text evidence="4">The sequence shown here is derived from an EMBL/GenBank/DDBJ whole genome shotgun (WGS) entry which is preliminary data.</text>
</comment>
<dbReference type="PANTHER" id="PTHR11092:SF0">
    <property type="entry name" value="EPIMERASE FAMILY PROTEIN SDR39U1"/>
    <property type="match status" value="1"/>
</dbReference>
<feature type="domain" description="NAD-dependent epimerase/dehydratase" evidence="2">
    <location>
        <begin position="5"/>
        <end position="127"/>
    </location>
</feature>
<dbReference type="InterPro" id="IPR001509">
    <property type="entry name" value="Epimerase_deHydtase"/>
</dbReference>
<protein>
    <submittedName>
        <fullName evidence="4">TIGR01777 family protein</fullName>
    </submittedName>
</protein>
<evidence type="ECO:0000313" key="5">
    <source>
        <dbReference type="Proteomes" id="UP000249645"/>
    </source>
</evidence>
<dbReference type="AlphaFoldDB" id="A0A2W5EQZ3"/>
<dbReference type="PANTHER" id="PTHR11092">
    <property type="entry name" value="SUGAR NUCLEOTIDE EPIMERASE RELATED"/>
    <property type="match status" value="1"/>
</dbReference>
<dbReference type="Proteomes" id="UP000249645">
    <property type="component" value="Unassembled WGS sequence"/>
</dbReference>
<dbReference type="Gene3D" id="3.40.50.720">
    <property type="entry name" value="NAD(P)-binding Rossmann-like Domain"/>
    <property type="match status" value="1"/>
</dbReference>